<evidence type="ECO:0000256" key="5">
    <source>
        <dbReference type="ARBA" id="ARBA00022989"/>
    </source>
</evidence>
<feature type="transmembrane region" description="Helical" evidence="8">
    <location>
        <begin position="7"/>
        <end position="27"/>
    </location>
</feature>
<evidence type="ECO:0000256" key="3">
    <source>
        <dbReference type="ARBA" id="ARBA00022692"/>
    </source>
</evidence>
<keyword evidence="3 8" id="KW-0812">Transmembrane</keyword>
<gene>
    <name evidence="11" type="ORF">NCTC11546_02215</name>
</gene>
<dbReference type="Pfam" id="PF01694">
    <property type="entry name" value="Rhomboid"/>
    <property type="match status" value="1"/>
</dbReference>
<feature type="transmembrane region" description="Helical" evidence="8">
    <location>
        <begin position="95"/>
        <end position="115"/>
    </location>
</feature>
<evidence type="ECO:0000256" key="4">
    <source>
        <dbReference type="ARBA" id="ARBA00022801"/>
    </source>
</evidence>
<dbReference type="Proteomes" id="UP000249891">
    <property type="component" value="Unassembled WGS sequence"/>
</dbReference>
<evidence type="ECO:0000256" key="8">
    <source>
        <dbReference type="SAM" id="Phobius"/>
    </source>
</evidence>
<evidence type="ECO:0000256" key="1">
    <source>
        <dbReference type="ARBA" id="ARBA00004141"/>
    </source>
</evidence>
<dbReference type="PANTHER" id="PTHR43731:SF14">
    <property type="entry name" value="PRESENILIN-ASSOCIATED RHOMBOID-LIKE PROTEIN, MITOCHONDRIAL"/>
    <property type="match status" value="1"/>
</dbReference>
<proteinExistence type="inferred from homology"/>
<feature type="domain" description="Peptidase S54 rhomboid" evidence="9">
    <location>
        <begin position="51"/>
        <end position="193"/>
    </location>
</feature>
<dbReference type="InterPro" id="IPR050925">
    <property type="entry name" value="Rhomboid_protease_S54"/>
</dbReference>
<protein>
    <submittedName>
        <fullName evidence="11">Rhombosortase</fullName>
    </submittedName>
</protein>
<dbReference type="InterPro" id="IPR035952">
    <property type="entry name" value="Rhomboid-like_sf"/>
</dbReference>
<feature type="transmembrane region" description="Helical" evidence="8">
    <location>
        <begin position="69"/>
        <end position="88"/>
    </location>
</feature>
<name>A0A2X2RR05_CAPOC</name>
<feature type="transmembrane region" description="Helical" evidence="8">
    <location>
        <begin position="153"/>
        <end position="172"/>
    </location>
</feature>
<keyword evidence="4" id="KW-0378">Hydrolase</keyword>
<accession>A0A2X2RR05</accession>
<evidence type="ECO:0000256" key="2">
    <source>
        <dbReference type="ARBA" id="ARBA00009045"/>
    </source>
</evidence>
<dbReference type="RefSeq" id="WP_128091918.1">
    <property type="nucleotide sequence ID" value="NZ_CP110229.1"/>
</dbReference>
<comment type="similarity">
    <text evidence="2">Belongs to the peptidase S54 family.</text>
</comment>
<sequence length="262" mass="29411">MSGKLNTANSVIVVCTLLLGISKLVVYTNKVTQEQLNQWLCMPQSLPLFLKQPWTLISYAFYHVSIQHLFWNMLLLFFTGHIFFNLFNGKQFVKAYSFGIIGGGITFLTIGHFFPSFTDNTMLLGASAAVMGALAFVVTLFPSYNVYIFTFKIKLLYVILAFILFDILNISVNTGGKIAHFGGILGGIFAGLTSKYSFRIPKKAKTPQEESPKKEKKVVSEEQQIRAHQVNQLLEKISASGYASLTDQEKKFLFEVSKEKES</sequence>
<evidence type="ECO:0000313" key="11">
    <source>
        <dbReference type="EMBL" id="SQA78963.1"/>
    </source>
</evidence>
<dbReference type="EMBL" id="UARG01000017">
    <property type="protein sequence ID" value="SQA78963.1"/>
    <property type="molecule type" value="Genomic_DNA"/>
</dbReference>
<keyword evidence="5 8" id="KW-1133">Transmembrane helix</keyword>
<evidence type="ECO:0000256" key="7">
    <source>
        <dbReference type="SAM" id="MobiDB-lite"/>
    </source>
</evidence>
<dbReference type="PANTHER" id="PTHR43731">
    <property type="entry name" value="RHOMBOID PROTEASE"/>
    <property type="match status" value="1"/>
</dbReference>
<dbReference type="InterPro" id="IPR046483">
    <property type="entry name" value="DUF6576"/>
</dbReference>
<organism evidence="11 12">
    <name type="scientific">Capnocytophaga ochracea</name>
    <dbReference type="NCBI Taxonomy" id="1018"/>
    <lineage>
        <taxon>Bacteria</taxon>
        <taxon>Pseudomonadati</taxon>
        <taxon>Bacteroidota</taxon>
        <taxon>Flavobacteriia</taxon>
        <taxon>Flavobacteriales</taxon>
        <taxon>Flavobacteriaceae</taxon>
        <taxon>Capnocytophaga</taxon>
    </lineage>
</organism>
<evidence type="ECO:0000259" key="9">
    <source>
        <dbReference type="Pfam" id="PF01694"/>
    </source>
</evidence>
<dbReference type="GO" id="GO:0016020">
    <property type="term" value="C:membrane"/>
    <property type="evidence" value="ECO:0007669"/>
    <property type="project" value="UniProtKB-SubCell"/>
</dbReference>
<dbReference type="Gene3D" id="1.20.1540.10">
    <property type="entry name" value="Rhomboid-like"/>
    <property type="match status" value="1"/>
</dbReference>
<comment type="subcellular location">
    <subcellularLocation>
        <location evidence="1">Membrane</location>
        <topology evidence="1">Multi-pass membrane protein</topology>
    </subcellularLocation>
</comment>
<feature type="region of interest" description="Disordered" evidence="7">
    <location>
        <begin position="204"/>
        <end position="223"/>
    </location>
</feature>
<dbReference type="InterPro" id="IPR022764">
    <property type="entry name" value="Peptidase_S54_rhomboid_dom"/>
</dbReference>
<reference evidence="11 12" key="1">
    <citation type="submission" date="2018-06" db="EMBL/GenBank/DDBJ databases">
        <authorList>
            <consortium name="Pathogen Informatics"/>
            <person name="Doyle S."/>
        </authorList>
    </citation>
    <scope>NUCLEOTIDE SEQUENCE [LARGE SCALE GENOMIC DNA]</scope>
    <source>
        <strain evidence="11 12">NCTC11546</strain>
    </source>
</reference>
<evidence type="ECO:0000259" key="10">
    <source>
        <dbReference type="Pfam" id="PF20216"/>
    </source>
</evidence>
<feature type="transmembrane region" description="Helical" evidence="8">
    <location>
        <begin position="121"/>
        <end position="141"/>
    </location>
</feature>
<feature type="transmembrane region" description="Helical" evidence="8">
    <location>
        <begin position="178"/>
        <end position="198"/>
    </location>
</feature>
<dbReference type="AlphaFoldDB" id="A0A2X2RR05"/>
<dbReference type="Pfam" id="PF20216">
    <property type="entry name" value="DUF6576"/>
    <property type="match status" value="1"/>
</dbReference>
<evidence type="ECO:0000313" key="12">
    <source>
        <dbReference type="Proteomes" id="UP000249891"/>
    </source>
</evidence>
<feature type="domain" description="DUF6576" evidence="10">
    <location>
        <begin position="220"/>
        <end position="258"/>
    </location>
</feature>
<evidence type="ECO:0000256" key="6">
    <source>
        <dbReference type="ARBA" id="ARBA00023136"/>
    </source>
</evidence>
<keyword evidence="6 8" id="KW-0472">Membrane</keyword>
<dbReference type="SUPFAM" id="SSF144091">
    <property type="entry name" value="Rhomboid-like"/>
    <property type="match status" value="1"/>
</dbReference>
<feature type="compositionally biased region" description="Basic and acidic residues" evidence="7">
    <location>
        <begin position="206"/>
        <end position="223"/>
    </location>
</feature>
<dbReference type="GO" id="GO:0004252">
    <property type="term" value="F:serine-type endopeptidase activity"/>
    <property type="evidence" value="ECO:0007669"/>
    <property type="project" value="InterPro"/>
</dbReference>